<dbReference type="PANTHER" id="PTHR31086">
    <property type="entry name" value="ALUMINUM-ACTIVATED MALATE TRANSPORTER 10"/>
    <property type="match status" value="1"/>
</dbReference>
<evidence type="ECO:0000313" key="10">
    <source>
        <dbReference type="EMBL" id="KAK7393836.1"/>
    </source>
</evidence>
<proteinExistence type="inferred from homology"/>
<evidence type="ECO:0000313" key="11">
    <source>
        <dbReference type="Proteomes" id="UP001386955"/>
    </source>
</evidence>
<evidence type="ECO:0008006" key="12">
    <source>
        <dbReference type="Google" id="ProtNLM"/>
    </source>
</evidence>
<comment type="subcellular location">
    <subcellularLocation>
        <location evidence="1">Membrane</location>
        <topology evidence="1">Multi-pass membrane protein</topology>
    </subcellularLocation>
</comment>
<comment type="caution">
    <text evidence="10">The sequence shown here is derived from an EMBL/GenBank/DDBJ whole genome shotgun (WGS) entry which is preliminary data.</text>
</comment>
<dbReference type="EMBL" id="JAYMYS010000005">
    <property type="protein sequence ID" value="KAK7393836.1"/>
    <property type="molecule type" value="Genomic_DNA"/>
</dbReference>
<sequence>MGDDKRVEWRMNMRDGTSERAGQGFITCMWGVMARLALKVSKFVKKAWEVGVNDPRKFVHCLKVGIALTAVSIVYYLKPLYNGFGGNNTMWAVMTVVVVFEYTAGATLSKSVNRICGTSLAGFLGLGVHWVASRAGDPFQPFIAGVSVFLFASAATFSRFIPTIKARFDYAGVIRELASTIRNMKKSSKVGILVAEMNNAARELQDVLKSYPNFVIPPPSYNNAQATETSCAELTTKIETSLMEAIQVITVASLLIEIVTRVECIVNTVEELSDLA</sequence>
<evidence type="ECO:0000256" key="2">
    <source>
        <dbReference type="ARBA" id="ARBA00007079"/>
    </source>
</evidence>
<dbReference type="GO" id="GO:0015743">
    <property type="term" value="P:malate transport"/>
    <property type="evidence" value="ECO:0007669"/>
    <property type="project" value="InterPro"/>
</dbReference>
<dbReference type="GO" id="GO:0034220">
    <property type="term" value="P:monoatomic ion transmembrane transport"/>
    <property type="evidence" value="ECO:0007669"/>
    <property type="project" value="UniProtKB-KW"/>
</dbReference>
<dbReference type="InterPro" id="IPR020966">
    <property type="entry name" value="ALMT"/>
</dbReference>
<dbReference type="GO" id="GO:0016020">
    <property type="term" value="C:membrane"/>
    <property type="evidence" value="ECO:0007669"/>
    <property type="project" value="UniProtKB-SubCell"/>
</dbReference>
<feature type="transmembrane region" description="Helical" evidence="9">
    <location>
        <begin position="138"/>
        <end position="157"/>
    </location>
</feature>
<feature type="transmembrane region" description="Helical" evidence="9">
    <location>
        <begin position="58"/>
        <end position="77"/>
    </location>
</feature>
<gene>
    <name evidence="10" type="ORF">VNO78_22400</name>
</gene>
<reference evidence="10 11" key="1">
    <citation type="submission" date="2024-01" db="EMBL/GenBank/DDBJ databases">
        <title>The genomes of 5 underutilized Papilionoideae crops provide insights into root nodulation and disease resistanc.</title>
        <authorList>
            <person name="Jiang F."/>
        </authorList>
    </citation>
    <scope>NUCLEOTIDE SEQUENCE [LARGE SCALE GENOMIC DNA]</scope>
    <source>
        <strain evidence="10">DUOXIRENSHENG_FW03</strain>
        <tissue evidence="10">Leaves</tissue>
    </source>
</reference>
<keyword evidence="4 9" id="KW-0812">Transmembrane</keyword>
<keyword evidence="8" id="KW-0407">Ion channel</keyword>
<feature type="transmembrane region" description="Helical" evidence="9">
    <location>
        <begin position="20"/>
        <end position="38"/>
    </location>
</feature>
<protein>
    <recommendedName>
        <fullName evidence="12">Aluminum-activated malate transporter</fullName>
    </recommendedName>
</protein>
<accession>A0AAN9SD65</accession>
<keyword evidence="5 9" id="KW-1133">Transmembrane helix</keyword>
<evidence type="ECO:0000256" key="4">
    <source>
        <dbReference type="ARBA" id="ARBA00022692"/>
    </source>
</evidence>
<keyword evidence="6" id="KW-0406">Ion transport</keyword>
<dbReference type="Proteomes" id="UP001386955">
    <property type="component" value="Unassembled WGS sequence"/>
</dbReference>
<comment type="similarity">
    <text evidence="2">Belongs to the aromatic acid exporter (TC 2.A.85) family.</text>
</comment>
<evidence type="ECO:0000256" key="6">
    <source>
        <dbReference type="ARBA" id="ARBA00023065"/>
    </source>
</evidence>
<feature type="transmembrane region" description="Helical" evidence="9">
    <location>
        <begin position="89"/>
        <end position="108"/>
    </location>
</feature>
<dbReference type="Pfam" id="PF11744">
    <property type="entry name" value="ALMT"/>
    <property type="match status" value="2"/>
</dbReference>
<keyword evidence="3" id="KW-0813">Transport</keyword>
<evidence type="ECO:0000256" key="1">
    <source>
        <dbReference type="ARBA" id="ARBA00004141"/>
    </source>
</evidence>
<keyword evidence="11" id="KW-1185">Reference proteome</keyword>
<evidence type="ECO:0000256" key="7">
    <source>
        <dbReference type="ARBA" id="ARBA00023136"/>
    </source>
</evidence>
<evidence type="ECO:0000256" key="9">
    <source>
        <dbReference type="SAM" id="Phobius"/>
    </source>
</evidence>
<evidence type="ECO:0000256" key="3">
    <source>
        <dbReference type="ARBA" id="ARBA00022448"/>
    </source>
</evidence>
<evidence type="ECO:0000256" key="8">
    <source>
        <dbReference type="ARBA" id="ARBA00023303"/>
    </source>
</evidence>
<dbReference type="AlphaFoldDB" id="A0AAN9SD65"/>
<name>A0AAN9SD65_PSOTE</name>
<keyword evidence="7 9" id="KW-0472">Membrane</keyword>
<evidence type="ECO:0000256" key="5">
    <source>
        <dbReference type="ARBA" id="ARBA00022989"/>
    </source>
</evidence>
<organism evidence="10 11">
    <name type="scientific">Psophocarpus tetragonolobus</name>
    <name type="common">Winged bean</name>
    <name type="synonym">Dolichos tetragonolobus</name>
    <dbReference type="NCBI Taxonomy" id="3891"/>
    <lineage>
        <taxon>Eukaryota</taxon>
        <taxon>Viridiplantae</taxon>
        <taxon>Streptophyta</taxon>
        <taxon>Embryophyta</taxon>
        <taxon>Tracheophyta</taxon>
        <taxon>Spermatophyta</taxon>
        <taxon>Magnoliopsida</taxon>
        <taxon>eudicotyledons</taxon>
        <taxon>Gunneridae</taxon>
        <taxon>Pentapetalae</taxon>
        <taxon>rosids</taxon>
        <taxon>fabids</taxon>
        <taxon>Fabales</taxon>
        <taxon>Fabaceae</taxon>
        <taxon>Papilionoideae</taxon>
        <taxon>50 kb inversion clade</taxon>
        <taxon>NPAAA clade</taxon>
        <taxon>indigoferoid/millettioid clade</taxon>
        <taxon>Phaseoleae</taxon>
        <taxon>Psophocarpus</taxon>
    </lineage>
</organism>